<evidence type="ECO:0000313" key="1">
    <source>
        <dbReference type="EMBL" id="PUZ26283.1"/>
    </source>
</evidence>
<proteinExistence type="predicted"/>
<gene>
    <name evidence="1" type="ORF">DCC81_18850</name>
</gene>
<organism evidence="1 2">
    <name type="scientific">Chitinophaga parva</name>
    <dbReference type="NCBI Taxonomy" id="2169414"/>
    <lineage>
        <taxon>Bacteria</taxon>
        <taxon>Pseudomonadati</taxon>
        <taxon>Bacteroidota</taxon>
        <taxon>Chitinophagia</taxon>
        <taxon>Chitinophagales</taxon>
        <taxon>Chitinophagaceae</taxon>
        <taxon>Chitinophaga</taxon>
    </lineage>
</organism>
<accession>A0A2T7BJ47</accession>
<reference evidence="1 2" key="1">
    <citation type="submission" date="2018-04" db="EMBL/GenBank/DDBJ databases">
        <title>Chitinophaga fuyangensis sp. nov., isolated from soil in a chemical factory.</title>
        <authorList>
            <person name="Chen K."/>
        </authorList>
    </citation>
    <scope>NUCLEOTIDE SEQUENCE [LARGE SCALE GENOMIC DNA]</scope>
    <source>
        <strain evidence="1 2">LY-1</strain>
    </source>
</reference>
<dbReference type="EMBL" id="QCYK01000002">
    <property type="protein sequence ID" value="PUZ26283.1"/>
    <property type="molecule type" value="Genomic_DNA"/>
</dbReference>
<comment type="caution">
    <text evidence="1">The sequence shown here is derived from an EMBL/GenBank/DDBJ whole genome shotgun (WGS) entry which is preliminary data.</text>
</comment>
<evidence type="ECO:0000313" key="2">
    <source>
        <dbReference type="Proteomes" id="UP000244450"/>
    </source>
</evidence>
<protein>
    <submittedName>
        <fullName evidence="1">Uncharacterized protein</fullName>
    </submittedName>
</protein>
<keyword evidence="2" id="KW-1185">Reference proteome</keyword>
<dbReference type="AlphaFoldDB" id="A0A2T7BJ47"/>
<dbReference type="Proteomes" id="UP000244450">
    <property type="component" value="Unassembled WGS sequence"/>
</dbReference>
<sequence length="131" mass="14683">MLVFQLGRKIQGKVLLFKKSLHGKQHLLWPYMLQVQHQRAITCSNADAFQPVPECIPETVSDDHITVGEAMEGRIREIIHPGAPAQAKQVPQCLSRYNSGKSHSFTQRTDSIRDGKRGIHLYGLGINARQG</sequence>
<name>A0A2T7BJ47_9BACT</name>